<dbReference type="InterPro" id="IPR016032">
    <property type="entry name" value="Sig_transdc_resp-reg_C-effctor"/>
</dbReference>
<dbReference type="InterPro" id="IPR005158">
    <property type="entry name" value="BTAD"/>
</dbReference>
<evidence type="ECO:0000313" key="10">
    <source>
        <dbReference type="Proteomes" id="UP000249304"/>
    </source>
</evidence>
<dbReference type="PROSITE" id="PS50005">
    <property type="entry name" value="TPR"/>
    <property type="match status" value="3"/>
</dbReference>
<evidence type="ECO:0000256" key="7">
    <source>
        <dbReference type="SAM" id="MobiDB-lite"/>
    </source>
</evidence>
<feature type="repeat" description="TPR" evidence="5">
    <location>
        <begin position="774"/>
        <end position="807"/>
    </location>
</feature>
<dbReference type="AlphaFoldDB" id="A0A2W2F046"/>
<feature type="domain" description="OmpR/PhoB-type" evidence="8">
    <location>
        <begin position="1"/>
        <end position="97"/>
    </location>
</feature>
<dbReference type="InterPro" id="IPR051677">
    <property type="entry name" value="AfsR-DnrI-RedD_regulator"/>
</dbReference>
<comment type="similarity">
    <text evidence="1">Belongs to the AfsR/DnrI/RedD regulatory family.</text>
</comment>
<dbReference type="PROSITE" id="PS51755">
    <property type="entry name" value="OMPR_PHOB"/>
    <property type="match status" value="1"/>
</dbReference>
<gene>
    <name evidence="9" type="ORF">C1J01_12830</name>
</gene>
<feature type="DNA-binding region" description="OmpR/PhoB-type" evidence="6">
    <location>
        <begin position="1"/>
        <end position="97"/>
    </location>
</feature>
<dbReference type="Pfam" id="PF13374">
    <property type="entry name" value="TPR_10"/>
    <property type="match status" value="1"/>
</dbReference>
<evidence type="ECO:0000256" key="6">
    <source>
        <dbReference type="PROSITE-ProRule" id="PRU01091"/>
    </source>
</evidence>
<dbReference type="Proteomes" id="UP000249304">
    <property type="component" value="Unassembled WGS sequence"/>
</dbReference>
<accession>A0A2W2F046</accession>
<evidence type="ECO:0000313" key="9">
    <source>
        <dbReference type="EMBL" id="PZG19230.1"/>
    </source>
</evidence>
<dbReference type="SMART" id="SM01043">
    <property type="entry name" value="BTAD"/>
    <property type="match status" value="1"/>
</dbReference>
<evidence type="ECO:0000256" key="1">
    <source>
        <dbReference type="ARBA" id="ARBA00005820"/>
    </source>
</evidence>
<keyword evidence="5" id="KW-0802">TPR repeat</keyword>
<keyword evidence="10" id="KW-1185">Reference proteome</keyword>
<dbReference type="Pfam" id="PF00486">
    <property type="entry name" value="Trans_reg_C"/>
    <property type="match status" value="1"/>
</dbReference>
<dbReference type="Pfam" id="PF03704">
    <property type="entry name" value="BTAD"/>
    <property type="match status" value="1"/>
</dbReference>
<evidence type="ECO:0000256" key="2">
    <source>
        <dbReference type="ARBA" id="ARBA00023015"/>
    </source>
</evidence>
<feature type="region of interest" description="Disordered" evidence="7">
    <location>
        <begin position="249"/>
        <end position="270"/>
    </location>
</feature>
<dbReference type="CDD" id="cd15831">
    <property type="entry name" value="BTAD"/>
    <property type="match status" value="1"/>
</dbReference>
<feature type="repeat" description="TPR" evidence="5">
    <location>
        <begin position="814"/>
        <end position="847"/>
    </location>
</feature>
<dbReference type="PANTHER" id="PTHR35807:SF1">
    <property type="entry name" value="TRANSCRIPTIONAL REGULATOR REDD"/>
    <property type="match status" value="1"/>
</dbReference>
<dbReference type="GO" id="GO:0006355">
    <property type="term" value="P:regulation of DNA-templated transcription"/>
    <property type="evidence" value="ECO:0007669"/>
    <property type="project" value="InterPro"/>
</dbReference>
<dbReference type="SUPFAM" id="SSF48452">
    <property type="entry name" value="TPR-like"/>
    <property type="match status" value="3"/>
</dbReference>
<dbReference type="SUPFAM" id="SSF52540">
    <property type="entry name" value="P-loop containing nucleoside triphosphate hydrolases"/>
    <property type="match status" value="1"/>
</dbReference>
<dbReference type="Gene3D" id="1.10.10.10">
    <property type="entry name" value="Winged helix-like DNA-binding domain superfamily/Winged helix DNA-binding domain"/>
    <property type="match status" value="1"/>
</dbReference>
<name>A0A2W2F046_9ACTN</name>
<dbReference type="RefSeq" id="WP_111179173.1">
    <property type="nucleotide sequence ID" value="NZ_POUD01000041.1"/>
</dbReference>
<dbReference type="PRINTS" id="PR00364">
    <property type="entry name" value="DISEASERSIST"/>
</dbReference>
<feature type="compositionally biased region" description="Low complexity" evidence="7">
    <location>
        <begin position="255"/>
        <end position="265"/>
    </location>
</feature>
<dbReference type="GO" id="GO:0043531">
    <property type="term" value="F:ADP binding"/>
    <property type="evidence" value="ECO:0007669"/>
    <property type="project" value="InterPro"/>
</dbReference>
<dbReference type="Gene3D" id="3.40.50.300">
    <property type="entry name" value="P-loop containing nucleotide triphosphate hydrolases"/>
    <property type="match status" value="1"/>
</dbReference>
<dbReference type="SMART" id="SM00028">
    <property type="entry name" value="TPR"/>
    <property type="match status" value="7"/>
</dbReference>
<evidence type="ECO:0000256" key="5">
    <source>
        <dbReference type="PROSITE-ProRule" id="PRU00339"/>
    </source>
</evidence>
<dbReference type="Pfam" id="PF13424">
    <property type="entry name" value="TPR_12"/>
    <property type="match status" value="3"/>
</dbReference>
<dbReference type="SUPFAM" id="SSF46894">
    <property type="entry name" value="C-terminal effector domain of the bipartite response regulators"/>
    <property type="match status" value="1"/>
</dbReference>
<dbReference type="PANTHER" id="PTHR35807">
    <property type="entry name" value="TRANSCRIPTIONAL REGULATOR REDD-RELATED"/>
    <property type="match status" value="1"/>
</dbReference>
<dbReference type="Gene3D" id="1.25.40.10">
    <property type="entry name" value="Tetratricopeptide repeat domain"/>
    <property type="match status" value="3"/>
</dbReference>
<keyword evidence="2" id="KW-0805">Transcription regulation</keyword>
<reference evidence="9 10" key="1">
    <citation type="submission" date="2018-01" db="EMBL/GenBank/DDBJ databases">
        <title>Draft genome sequence of Nonomuraea sp. KC333.</title>
        <authorList>
            <person name="Sahin N."/>
            <person name="Saygin H."/>
            <person name="Ay H."/>
        </authorList>
    </citation>
    <scope>NUCLEOTIDE SEQUENCE [LARGE SCALE GENOMIC DNA]</scope>
    <source>
        <strain evidence="9 10">KC333</strain>
    </source>
</reference>
<dbReference type="GO" id="GO:0000160">
    <property type="term" value="P:phosphorelay signal transduction system"/>
    <property type="evidence" value="ECO:0007669"/>
    <property type="project" value="InterPro"/>
</dbReference>
<dbReference type="OrthoDB" id="5521887at2"/>
<dbReference type="InterPro" id="IPR027417">
    <property type="entry name" value="P-loop_NTPase"/>
</dbReference>
<dbReference type="InterPro" id="IPR036388">
    <property type="entry name" value="WH-like_DNA-bd_sf"/>
</dbReference>
<dbReference type="EMBL" id="POUD01000041">
    <property type="protein sequence ID" value="PZG19230.1"/>
    <property type="molecule type" value="Genomic_DNA"/>
</dbReference>
<organism evidence="9 10">
    <name type="scientific">Nonomuraea aridisoli</name>
    <dbReference type="NCBI Taxonomy" id="2070368"/>
    <lineage>
        <taxon>Bacteria</taxon>
        <taxon>Bacillati</taxon>
        <taxon>Actinomycetota</taxon>
        <taxon>Actinomycetes</taxon>
        <taxon>Streptosporangiales</taxon>
        <taxon>Streptosporangiaceae</taxon>
        <taxon>Nonomuraea</taxon>
    </lineage>
</organism>
<keyword evidence="3 6" id="KW-0238">DNA-binding</keyword>
<comment type="caution">
    <text evidence="9">The sequence shown here is derived from an EMBL/GenBank/DDBJ whole genome shotgun (WGS) entry which is preliminary data.</text>
</comment>
<dbReference type="SMART" id="SM00862">
    <property type="entry name" value="Trans_reg_C"/>
    <property type="match status" value="1"/>
</dbReference>
<keyword evidence="4" id="KW-0804">Transcription</keyword>
<dbReference type="InterPro" id="IPR011990">
    <property type="entry name" value="TPR-like_helical_dom_sf"/>
</dbReference>
<dbReference type="InterPro" id="IPR019734">
    <property type="entry name" value="TPR_rpt"/>
</dbReference>
<dbReference type="PROSITE" id="PS50293">
    <property type="entry name" value="TPR_REGION"/>
    <property type="match status" value="1"/>
</dbReference>
<dbReference type="InterPro" id="IPR001867">
    <property type="entry name" value="OmpR/PhoB-type_DNA-bd"/>
</dbReference>
<evidence type="ECO:0000256" key="3">
    <source>
        <dbReference type="ARBA" id="ARBA00023125"/>
    </source>
</evidence>
<proteinExistence type="inferred from homology"/>
<protein>
    <submittedName>
        <fullName evidence="9">AfsR family transcriptional regulator</fullName>
    </submittedName>
</protein>
<feature type="repeat" description="TPR" evidence="5">
    <location>
        <begin position="734"/>
        <end position="767"/>
    </location>
</feature>
<sequence>MRFRVLGPVEVHADDGRVLSLVRRQERCLLGILLLEAGRVVSVERLCSLLWQDDPPERARQFLRSMASRIRALLAEAGEAEPAVTLVSDRGGYRLMVSPDMVDVHQFRRLLEIAAATPELSERDQMLREALALWAGPALHNAAGEQLRQRICADLDELRLYAVEESVAVGLELGRHHELIPELARLTGEHPLRERLVGGYMLALHRDGRAGDALEAYARTRDRMADQLGLDPGPALRELHQAILRDEVDLPPPATSSHPSPHSTPGVPAQLPADVPGFIGREAELAQLDDLLDEESTSLTVTGTLAAGSPAVVISAVSGTAGVGKTALAIRFGHRVRPRFPDGQLYVNLRGYDPDQPMTAGDALTRFLSVLGVPEAEIPLEVDERSTLYRSKIADRRMFILLDNASSVEQVRPLLPGTGTCAVVVTSRDSLAGLIATHGARRVELDLLTQDEAVALLRTLIGPRADTDPDAVATLAQQCVRLPLALRVAAELAVSRPLTRLAELVAELADLQWRLDLLDAGGDPRAAVATVFSWSVRHLSAETARVFRLLGLHPGSGFDTYNAAALAGSSLPEARRALDTLARANLVHHAGAGRYGMHDLLRTYAADLSAACDGDGQRGAALERLFDYYLATSAAAMDTLYPAEIHRRPRIPAPATPVPDLADPGAARGWLEAEQPTLIAVAAHTAAHGWPSHTSRLSTTLFRYFEAGHNIDALTIHRHALDATRQAGDKAGQAHALHGLGSTYLKSGRYEQATDHLEPALDLFRQVGDPIGEARALNNLGGAEDSRGRYSRATEYCRQALELYRRTGDHLGESRALVKLGAVEMRQGHYGEATHHLRQALLLGRQTGDRLSEADALDILGCVEHRQRSYDRAVDHHRQAVDLYRDTGDRTGEGIALANLGVNYLGLGKHDDALGFLQQAHTLFLEDGDHEGQGIALNGLGEAAYAAGHHADAVTHHSAALTIADDNGAVDEQARAHAGLGQAHQALGDPTRARHHYEQAITRYADLDVPDADHVRGHLAALDHVSTSRP</sequence>
<dbReference type="GO" id="GO:0003677">
    <property type="term" value="F:DNA binding"/>
    <property type="evidence" value="ECO:0007669"/>
    <property type="project" value="UniProtKB-UniRule"/>
</dbReference>
<evidence type="ECO:0000256" key="4">
    <source>
        <dbReference type="ARBA" id="ARBA00023163"/>
    </source>
</evidence>
<evidence type="ECO:0000259" key="8">
    <source>
        <dbReference type="PROSITE" id="PS51755"/>
    </source>
</evidence>